<keyword evidence="1" id="KW-0175">Coiled coil</keyword>
<dbReference type="EMBL" id="DXFD01000064">
    <property type="protein sequence ID" value="HIX46915.1"/>
    <property type="molecule type" value="Genomic_DNA"/>
</dbReference>
<proteinExistence type="predicted"/>
<reference evidence="2" key="1">
    <citation type="journal article" date="2021" name="PeerJ">
        <title>Extensive microbial diversity within the chicken gut microbiome revealed by metagenomics and culture.</title>
        <authorList>
            <person name="Gilroy R."/>
            <person name="Ravi A."/>
            <person name="Getino M."/>
            <person name="Pursley I."/>
            <person name="Horton D.L."/>
            <person name="Alikhan N.F."/>
            <person name="Baker D."/>
            <person name="Gharbi K."/>
            <person name="Hall N."/>
            <person name="Watson M."/>
            <person name="Adriaenssens E.M."/>
            <person name="Foster-Nyarko E."/>
            <person name="Jarju S."/>
            <person name="Secka A."/>
            <person name="Antonio M."/>
            <person name="Oren A."/>
            <person name="Chaudhuri R.R."/>
            <person name="La Ragione R."/>
            <person name="Hildebrand F."/>
            <person name="Pallen M.J."/>
        </authorList>
    </citation>
    <scope>NUCLEOTIDE SEQUENCE</scope>
    <source>
        <strain evidence="2">26628</strain>
    </source>
</reference>
<evidence type="ECO:0000313" key="2">
    <source>
        <dbReference type="EMBL" id="HIX46915.1"/>
    </source>
</evidence>
<dbReference type="Proteomes" id="UP000824249">
    <property type="component" value="Unassembled WGS sequence"/>
</dbReference>
<dbReference type="PANTHER" id="PTHR48125:SF10">
    <property type="entry name" value="OS12G0136300 PROTEIN"/>
    <property type="match status" value="1"/>
</dbReference>
<reference evidence="2" key="2">
    <citation type="submission" date="2021-04" db="EMBL/GenBank/DDBJ databases">
        <authorList>
            <person name="Gilroy R."/>
        </authorList>
    </citation>
    <scope>NUCLEOTIDE SEQUENCE</scope>
    <source>
        <strain evidence="2">26628</strain>
    </source>
</reference>
<dbReference type="PANTHER" id="PTHR48125">
    <property type="entry name" value="LP07818P1"/>
    <property type="match status" value="1"/>
</dbReference>
<organism evidence="2 3">
    <name type="scientific">Candidatus Borkfalkia faecigallinarum</name>
    <dbReference type="NCBI Taxonomy" id="2838509"/>
    <lineage>
        <taxon>Bacteria</taxon>
        <taxon>Bacillati</taxon>
        <taxon>Bacillota</taxon>
        <taxon>Clostridia</taxon>
        <taxon>Christensenellales</taxon>
        <taxon>Christensenellaceae</taxon>
        <taxon>Candidatus Borkfalkia</taxon>
    </lineage>
</organism>
<feature type="coiled-coil region" evidence="1">
    <location>
        <begin position="219"/>
        <end position="246"/>
    </location>
</feature>
<protein>
    <submittedName>
        <fullName evidence="2">Uncharacterized protein</fullName>
    </submittedName>
</protein>
<name>A0A9D2AR63_9FIRM</name>
<evidence type="ECO:0000256" key="1">
    <source>
        <dbReference type="SAM" id="Coils"/>
    </source>
</evidence>
<accession>A0A9D2AR63</accession>
<sequence>MIYFSDASGTLTRCVPEQVYQGSAEGNRLFLVAPFAQNAEVYAAFRLPDGSSTERYRLEHAGLIGGIAGAGGAGVYGWRCALPACVTEQYGSVTVQFFRFVAGEELSVFAAQFTVERGVQPQLPAAPGADVYREIVAALAAIGADLRNGFFAARAIFAWNAAYAYGANEIAYYPTGEHGALVRSLHADNTQPPYTADGALNSAHWAEELNFAAVSEQYLGAVQAEADRAEEAADRAQLLAERLASVLDKDVLLVDELPASPQEDALYLLAGEGDALFELWIYDGEWVSFGGADIVLNTTGFHSGTLTQGGWSGGRQTVAVADIAAEDAVYAVPEDGYAAAYLAAGIRAAECADGGVVFTCKSPPSQDIRVSLAVTKRQDAPRVSVEGYYTKEEADSALSAEATARSQADLALGGRIDSLLSGGTPVARATNADAATTATTAANATHAASADTATKASQDASGNDIAATYATKAELAAVEENSERFREDGAYPDLVAGTANFALQADQAGRATSAASADYAEVAFHADAADTATSADNAAHADSADTATTATNATNAAHATSADNAAHADAADTATTATNAAHAASADTATKATQDGNGNDIAATYATKTELSGAGGGNFDGNGTYPNLSVGQATHAASADNAAHADSADTATTATTAANATHAASADNAAHADSADTATTATSAASAVKASQDGSGNDIAATYVKQSDVQLSLQQLQNGTIVVGRATGDASGNDIAATYATKEEVQGAGGGSFNASGSYPDLVAGTANFALQADQAVYASSAGSAEFAEIAFQADAATSDGLGNNIAETYATKAELAAAAVSAASAPAAVSAASVPAAASASVPGSAVGKASLSAEGDTAGALCRHDLLVCGGEAALTATVFSRDASPFGTAQALLRYLGGAGYRVAEGPSPLPAAGCCGGGIVYGIGAHAAFPQSLGILCGGAGQEPAAAHLAADGLTVTDHVTEM</sequence>
<dbReference type="AlphaFoldDB" id="A0A9D2AR63"/>
<gene>
    <name evidence="2" type="ORF">H9737_04400</name>
</gene>
<comment type="caution">
    <text evidence="2">The sequence shown here is derived from an EMBL/GenBank/DDBJ whole genome shotgun (WGS) entry which is preliminary data.</text>
</comment>
<evidence type="ECO:0000313" key="3">
    <source>
        <dbReference type="Proteomes" id="UP000824249"/>
    </source>
</evidence>